<dbReference type="PANTHER" id="PTHR30294">
    <property type="entry name" value="MEMBRANE COMPONENT OF ABC TRANSPORTER YHHJ-RELATED"/>
    <property type="match status" value="1"/>
</dbReference>
<keyword evidence="4 6" id="KW-1133">Transmembrane helix</keyword>
<feature type="transmembrane region" description="Helical" evidence="6">
    <location>
        <begin position="61"/>
        <end position="81"/>
    </location>
</feature>
<gene>
    <name evidence="7" type="ORF">EDC57_0168</name>
</gene>
<keyword evidence="8" id="KW-1185">Reference proteome</keyword>
<keyword evidence="2" id="KW-1003">Cell membrane</keyword>
<evidence type="ECO:0000256" key="3">
    <source>
        <dbReference type="ARBA" id="ARBA00022692"/>
    </source>
</evidence>
<feature type="transmembrane region" description="Helical" evidence="6">
    <location>
        <begin position="145"/>
        <end position="166"/>
    </location>
</feature>
<dbReference type="PANTHER" id="PTHR30294:SF29">
    <property type="entry name" value="MULTIDRUG ABC TRANSPORTER PERMEASE YBHS-RELATED"/>
    <property type="match status" value="1"/>
</dbReference>
<evidence type="ECO:0000313" key="7">
    <source>
        <dbReference type="EMBL" id="ROR34272.1"/>
    </source>
</evidence>
<dbReference type="AlphaFoldDB" id="A0A3N1Y9I0"/>
<sequence length="251" mass="26936">MTVWAIARRELRSLFLSPMAWAILAVLQFLLAWMFLAQVETFLLLQPQLMTMEGAPGVTDVVVAPLLGNAAVVLLLVTPLITMRLVAEERRAGTLTLLYSAPVSMTEIALGKYLGVILFLLCAVGLVALMPLALLAGGALDGGKVAAGLLGLALLLAAFAAVGLYMSSLTAQPVVAAVSTFGVLLLLWIADWARNVRPEVDTVLGYLSLVRHYENLLKGLVDTGDLAYYGLLVVTFLALTVRRLDGDRFVR</sequence>
<dbReference type="GO" id="GO:0140359">
    <property type="term" value="F:ABC-type transporter activity"/>
    <property type="evidence" value="ECO:0007669"/>
    <property type="project" value="InterPro"/>
</dbReference>
<dbReference type="GO" id="GO:0005886">
    <property type="term" value="C:plasma membrane"/>
    <property type="evidence" value="ECO:0007669"/>
    <property type="project" value="UniProtKB-SubCell"/>
</dbReference>
<evidence type="ECO:0000256" key="1">
    <source>
        <dbReference type="ARBA" id="ARBA00004651"/>
    </source>
</evidence>
<proteinExistence type="predicted"/>
<reference evidence="7 8" key="1">
    <citation type="submission" date="2018-11" db="EMBL/GenBank/DDBJ databases">
        <title>Genomic Encyclopedia of Type Strains, Phase IV (KMG-IV): sequencing the most valuable type-strain genomes for metagenomic binning, comparative biology and taxonomic classification.</title>
        <authorList>
            <person name="Goeker M."/>
        </authorList>
    </citation>
    <scope>NUCLEOTIDE SEQUENCE [LARGE SCALE GENOMIC DNA]</scope>
    <source>
        <strain evidence="7 8">DSM 100275</strain>
    </source>
</reference>
<keyword evidence="5 6" id="KW-0472">Membrane</keyword>
<dbReference type="RefSeq" id="WP_123399307.1">
    <property type="nucleotide sequence ID" value="NZ_RJVI01000001.1"/>
</dbReference>
<name>A0A3N1Y9I0_9GAMM</name>
<feature type="transmembrane region" description="Helical" evidence="6">
    <location>
        <begin position="113"/>
        <end position="139"/>
    </location>
</feature>
<evidence type="ECO:0000256" key="2">
    <source>
        <dbReference type="ARBA" id="ARBA00022475"/>
    </source>
</evidence>
<feature type="transmembrane region" description="Helical" evidence="6">
    <location>
        <begin position="173"/>
        <end position="190"/>
    </location>
</feature>
<organism evidence="7 8">
    <name type="scientific">Inmirania thermothiophila</name>
    <dbReference type="NCBI Taxonomy" id="1750597"/>
    <lineage>
        <taxon>Bacteria</taxon>
        <taxon>Pseudomonadati</taxon>
        <taxon>Pseudomonadota</taxon>
        <taxon>Gammaproteobacteria</taxon>
        <taxon>Chromatiales</taxon>
        <taxon>Ectothiorhodospiraceae</taxon>
        <taxon>Inmirania</taxon>
    </lineage>
</organism>
<dbReference type="InterPro" id="IPR051449">
    <property type="entry name" value="ABC-2_transporter_component"/>
</dbReference>
<evidence type="ECO:0000256" key="4">
    <source>
        <dbReference type="ARBA" id="ARBA00022989"/>
    </source>
</evidence>
<dbReference type="Pfam" id="PF12679">
    <property type="entry name" value="ABC2_membrane_2"/>
    <property type="match status" value="1"/>
</dbReference>
<keyword evidence="3 6" id="KW-0812">Transmembrane</keyword>
<protein>
    <submittedName>
        <fullName evidence="7">ABC-2 type transport system permease protein</fullName>
    </submittedName>
</protein>
<dbReference type="EMBL" id="RJVI01000001">
    <property type="protein sequence ID" value="ROR34272.1"/>
    <property type="molecule type" value="Genomic_DNA"/>
</dbReference>
<accession>A0A3N1Y9I0</accession>
<dbReference type="OrthoDB" id="9794512at2"/>
<comment type="caution">
    <text evidence="7">The sequence shown here is derived from an EMBL/GenBank/DDBJ whole genome shotgun (WGS) entry which is preliminary data.</text>
</comment>
<comment type="subcellular location">
    <subcellularLocation>
        <location evidence="1">Cell membrane</location>
        <topology evidence="1">Multi-pass membrane protein</topology>
    </subcellularLocation>
</comment>
<feature type="transmembrane region" description="Helical" evidence="6">
    <location>
        <begin position="226"/>
        <end position="244"/>
    </location>
</feature>
<dbReference type="Proteomes" id="UP000276634">
    <property type="component" value="Unassembled WGS sequence"/>
</dbReference>
<evidence type="ECO:0000256" key="5">
    <source>
        <dbReference type="ARBA" id="ARBA00023136"/>
    </source>
</evidence>
<evidence type="ECO:0000313" key="8">
    <source>
        <dbReference type="Proteomes" id="UP000276634"/>
    </source>
</evidence>
<evidence type="ECO:0000256" key="6">
    <source>
        <dbReference type="SAM" id="Phobius"/>
    </source>
</evidence>